<evidence type="ECO:0000313" key="2">
    <source>
        <dbReference type="Proteomes" id="UP000007879"/>
    </source>
</evidence>
<dbReference type="SUPFAM" id="SSF52540">
    <property type="entry name" value="P-loop containing nucleoside triphosphate hydrolases"/>
    <property type="match status" value="1"/>
</dbReference>
<dbReference type="OrthoDB" id="416710at2759"/>
<dbReference type="PANTHER" id="PTHR48419">
    <property type="entry name" value="SULFOTRANSFERASE DOMAIN-CONTAINING PROTEIN"/>
    <property type="match status" value="1"/>
</dbReference>
<evidence type="ECO:0000313" key="1">
    <source>
        <dbReference type="EnsemblMetazoa" id="Aqu2.1.40866_001"/>
    </source>
</evidence>
<keyword evidence="2" id="KW-1185">Reference proteome</keyword>
<sequence length="267" mass="30918">MEIMADAVPQLDMSPHIFLWCHPRSLSSVFERSIRELKGVKVFYEAHVNVYYQGQYTKPILPKEDPQFTFEAVDESLTQPYAEYDAVFIRDHAYFLKGRYKNYTSGAFSAFKHTFLIRDPYKSFSSFIRLGKEAEIDIVPEEYGVRELYDMYKTVKASVDPNPVVVDADDLIMNPRGIMKSYCNATGLKYTDDMLTWTPGIVEDWKKANPHCHKFQEKAMMSSGFIKPEDGTTSQTMNIDDLSDDVKEILEDSMTCYQEMYSVRIKL</sequence>
<dbReference type="PANTHER" id="PTHR48419:SF1">
    <property type="entry name" value="SULFOTRANSFERASE DOMAIN-CONTAINING PROTEIN"/>
    <property type="match status" value="1"/>
</dbReference>
<reference evidence="2" key="1">
    <citation type="journal article" date="2010" name="Nature">
        <title>The Amphimedon queenslandica genome and the evolution of animal complexity.</title>
        <authorList>
            <person name="Srivastava M."/>
            <person name="Simakov O."/>
            <person name="Chapman J."/>
            <person name="Fahey B."/>
            <person name="Gauthier M.E."/>
            <person name="Mitros T."/>
            <person name="Richards G.S."/>
            <person name="Conaco C."/>
            <person name="Dacre M."/>
            <person name="Hellsten U."/>
            <person name="Larroux C."/>
            <person name="Putnam N.H."/>
            <person name="Stanke M."/>
            <person name="Adamska M."/>
            <person name="Darling A."/>
            <person name="Degnan S.M."/>
            <person name="Oakley T.H."/>
            <person name="Plachetzki D.C."/>
            <person name="Zhai Y."/>
            <person name="Adamski M."/>
            <person name="Calcino A."/>
            <person name="Cummins S.F."/>
            <person name="Goodstein D.M."/>
            <person name="Harris C."/>
            <person name="Jackson D.J."/>
            <person name="Leys S.P."/>
            <person name="Shu S."/>
            <person name="Woodcroft B.J."/>
            <person name="Vervoort M."/>
            <person name="Kosik K.S."/>
            <person name="Manning G."/>
            <person name="Degnan B.M."/>
            <person name="Rokhsar D.S."/>
        </authorList>
    </citation>
    <scope>NUCLEOTIDE SEQUENCE [LARGE SCALE GENOMIC DNA]</scope>
</reference>
<dbReference type="Gene3D" id="3.40.50.300">
    <property type="entry name" value="P-loop containing nucleotide triphosphate hydrolases"/>
    <property type="match status" value="1"/>
</dbReference>
<dbReference type="AlphaFoldDB" id="A0A1X7VKG6"/>
<gene>
    <name evidence="1" type="primary">100638075</name>
</gene>
<dbReference type="KEGG" id="aqu:100638075"/>
<reference evidence="1" key="2">
    <citation type="submission" date="2017-05" db="UniProtKB">
        <authorList>
            <consortium name="EnsemblMetazoa"/>
        </authorList>
    </citation>
    <scope>IDENTIFICATION</scope>
</reference>
<evidence type="ECO:0008006" key="3">
    <source>
        <dbReference type="Google" id="ProtNLM"/>
    </source>
</evidence>
<dbReference type="EnsemblMetazoa" id="Aqu2.1.40866_001">
    <property type="protein sequence ID" value="Aqu2.1.40866_001"/>
    <property type="gene ID" value="Aqu2.1.40866"/>
</dbReference>
<organism evidence="1">
    <name type="scientific">Amphimedon queenslandica</name>
    <name type="common">Sponge</name>
    <dbReference type="NCBI Taxonomy" id="400682"/>
    <lineage>
        <taxon>Eukaryota</taxon>
        <taxon>Metazoa</taxon>
        <taxon>Porifera</taxon>
        <taxon>Demospongiae</taxon>
        <taxon>Heteroscleromorpha</taxon>
        <taxon>Haplosclerida</taxon>
        <taxon>Niphatidae</taxon>
        <taxon>Amphimedon</taxon>
    </lineage>
</organism>
<dbReference type="EnsemblMetazoa" id="XM_003383802.2">
    <property type="protein sequence ID" value="XP_003383850.2"/>
    <property type="gene ID" value="LOC100638075"/>
</dbReference>
<dbReference type="InterPro" id="IPR053226">
    <property type="entry name" value="Pyrrolopyrazine_biosynth_F"/>
</dbReference>
<proteinExistence type="predicted"/>
<dbReference type="Proteomes" id="UP000007879">
    <property type="component" value="Unassembled WGS sequence"/>
</dbReference>
<dbReference type="STRING" id="400682.A0A1X7VKG6"/>
<dbReference type="InterPro" id="IPR027417">
    <property type="entry name" value="P-loop_NTPase"/>
</dbReference>
<name>A0A1X7VKG6_AMPQE</name>
<dbReference type="InParanoid" id="A0A1X7VKG6"/>
<accession>A0A1X7VKG6</accession>
<dbReference type="eggNOG" id="ENOG502S4EU">
    <property type="taxonomic scope" value="Eukaryota"/>
</dbReference>
<protein>
    <recommendedName>
        <fullName evidence="3">Sulfotransferase domain-containing protein</fullName>
    </recommendedName>
</protein>